<sequence>MKAKIVTGALAAAVLAVTSGTASATTSYWVRVAGHFSPPNAFVASSALTYDKELVPPASSIQVAQHGTDSGMTVSMRVEGLVPGHKYGAHVHQKSCGADPEAAGGHYQNVVDPKRVTAENELWLDFTADADGNGRAQVHKSWGLRPGGAGSIVIHDKPGASGDRVACFSVPFTSIS</sequence>
<dbReference type="InterPro" id="IPR001424">
    <property type="entry name" value="SOD_Cu_Zn_dom"/>
</dbReference>
<gene>
    <name evidence="4" type="ORF">OKJ99_40035</name>
</gene>
<evidence type="ECO:0000313" key="5">
    <source>
        <dbReference type="Proteomes" id="UP001354931"/>
    </source>
</evidence>
<accession>A0ABU6FLL8</accession>
<proteinExistence type="inferred from homology"/>
<comment type="caution">
    <text evidence="4">The sequence shown here is derived from an EMBL/GenBank/DDBJ whole genome shotgun (WGS) entry which is preliminary data.</text>
</comment>
<dbReference type="Gene3D" id="2.60.40.200">
    <property type="entry name" value="Superoxide dismutase, copper/zinc binding domain"/>
    <property type="match status" value="1"/>
</dbReference>
<comment type="similarity">
    <text evidence="1">Belongs to the Cu-Zn superoxide dismutase family.</text>
</comment>
<dbReference type="Proteomes" id="UP001354931">
    <property type="component" value="Unassembled WGS sequence"/>
</dbReference>
<evidence type="ECO:0000256" key="2">
    <source>
        <dbReference type="SAM" id="SignalP"/>
    </source>
</evidence>
<keyword evidence="2" id="KW-0732">Signal</keyword>
<protein>
    <submittedName>
        <fullName evidence="4">Superoxide dismutase family protein</fullName>
    </submittedName>
</protein>
<dbReference type="EMBL" id="JAOZYC010000196">
    <property type="protein sequence ID" value="MEB8343692.1"/>
    <property type="molecule type" value="Genomic_DNA"/>
</dbReference>
<name>A0ABU6FLL8_9ACTN</name>
<dbReference type="SUPFAM" id="SSF49329">
    <property type="entry name" value="Cu,Zn superoxide dismutase-like"/>
    <property type="match status" value="1"/>
</dbReference>
<reference evidence="4 5" key="1">
    <citation type="submission" date="2022-10" db="EMBL/GenBank/DDBJ databases">
        <authorList>
            <person name="Xie J."/>
            <person name="Shen N."/>
        </authorList>
    </citation>
    <scope>NUCLEOTIDE SEQUENCE [LARGE SCALE GENOMIC DNA]</scope>
    <source>
        <strain evidence="4 5">YIM65594</strain>
    </source>
</reference>
<feature type="signal peptide" evidence="2">
    <location>
        <begin position="1"/>
        <end position="24"/>
    </location>
</feature>
<dbReference type="RefSeq" id="WP_326023388.1">
    <property type="nucleotide sequence ID" value="NZ_JAOZYC010000196.1"/>
</dbReference>
<dbReference type="InterPro" id="IPR036423">
    <property type="entry name" value="SOD-like_Cu/Zn_dom_sf"/>
</dbReference>
<evidence type="ECO:0000256" key="1">
    <source>
        <dbReference type="ARBA" id="ARBA00010457"/>
    </source>
</evidence>
<keyword evidence="5" id="KW-1185">Reference proteome</keyword>
<feature type="domain" description="Superoxide dismutase copper/zinc binding" evidence="3">
    <location>
        <begin position="61"/>
        <end position="167"/>
    </location>
</feature>
<organism evidence="4 5">
    <name type="scientific">Streptomyces endophyticus</name>
    <dbReference type="NCBI Taxonomy" id="714166"/>
    <lineage>
        <taxon>Bacteria</taxon>
        <taxon>Bacillati</taxon>
        <taxon>Actinomycetota</taxon>
        <taxon>Actinomycetes</taxon>
        <taxon>Kitasatosporales</taxon>
        <taxon>Streptomycetaceae</taxon>
        <taxon>Streptomyces</taxon>
    </lineage>
</organism>
<dbReference type="Pfam" id="PF00080">
    <property type="entry name" value="Sod_Cu"/>
    <property type="match status" value="1"/>
</dbReference>
<evidence type="ECO:0000259" key="3">
    <source>
        <dbReference type="Pfam" id="PF00080"/>
    </source>
</evidence>
<evidence type="ECO:0000313" key="4">
    <source>
        <dbReference type="EMBL" id="MEB8343692.1"/>
    </source>
</evidence>
<feature type="chain" id="PRO_5045254473" evidence="2">
    <location>
        <begin position="25"/>
        <end position="176"/>
    </location>
</feature>